<evidence type="ECO:0000313" key="3">
    <source>
        <dbReference type="EMBL" id="TCT25293.1"/>
    </source>
</evidence>
<keyword evidence="4" id="KW-1185">Reference proteome</keyword>
<dbReference type="EMBL" id="SMAP01000002">
    <property type="protein sequence ID" value="TCT25293.1"/>
    <property type="molecule type" value="Genomic_DNA"/>
</dbReference>
<protein>
    <submittedName>
        <fullName evidence="3">Peptidase inhibitor I78 family protein</fullName>
    </submittedName>
</protein>
<accession>A0A4V2V2I8</accession>
<proteinExistence type="predicted"/>
<dbReference type="RefSeq" id="WP_165921013.1">
    <property type="nucleotide sequence ID" value="NZ_SMAP01000002.1"/>
</dbReference>
<dbReference type="PANTHER" id="PTHR39600:SF1">
    <property type="entry name" value="PEPTIDASE INHIBITOR I78 FAMILY PROTEIN"/>
    <property type="match status" value="1"/>
</dbReference>
<dbReference type="Proteomes" id="UP000295414">
    <property type="component" value="Unassembled WGS sequence"/>
</dbReference>
<dbReference type="PANTHER" id="PTHR39600">
    <property type="entry name" value="PEPTIDASE INHIBITOR I78 FAMILY PROTEIN"/>
    <property type="match status" value="1"/>
</dbReference>
<feature type="signal peptide" evidence="2">
    <location>
        <begin position="1"/>
        <end position="21"/>
    </location>
</feature>
<dbReference type="PROSITE" id="PS51257">
    <property type="entry name" value="PROKAR_LIPOPROTEIN"/>
    <property type="match status" value="1"/>
</dbReference>
<feature type="compositionally biased region" description="Pro residues" evidence="1">
    <location>
        <begin position="21"/>
        <end position="59"/>
    </location>
</feature>
<feature type="chain" id="PRO_5020500413" evidence="2">
    <location>
        <begin position="22"/>
        <end position="127"/>
    </location>
</feature>
<dbReference type="Gene3D" id="3.30.10.10">
    <property type="entry name" value="Trypsin Inhibitor V, subunit A"/>
    <property type="match status" value="1"/>
</dbReference>
<feature type="region of interest" description="Disordered" evidence="1">
    <location>
        <begin position="18"/>
        <end position="61"/>
    </location>
</feature>
<organism evidence="3 4">
    <name type="scientific">Thermomonas haemolytica</name>
    <dbReference type="NCBI Taxonomy" id="141949"/>
    <lineage>
        <taxon>Bacteria</taxon>
        <taxon>Pseudomonadati</taxon>
        <taxon>Pseudomonadota</taxon>
        <taxon>Gammaproteobacteria</taxon>
        <taxon>Lysobacterales</taxon>
        <taxon>Lysobacteraceae</taxon>
        <taxon>Thermomonas</taxon>
    </lineage>
</organism>
<dbReference type="Pfam" id="PF11720">
    <property type="entry name" value="Inhibitor_I78"/>
    <property type="match status" value="1"/>
</dbReference>
<evidence type="ECO:0000313" key="4">
    <source>
        <dbReference type="Proteomes" id="UP000295414"/>
    </source>
</evidence>
<keyword evidence="2" id="KW-0732">Signal</keyword>
<evidence type="ECO:0000256" key="1">
    <source>
        <dbReference type="SAM" id="MobiDB-lite"/>
    </source>
</evidence>
<name>A0A4V2V2I8_9GAMM</name>
<dbReference type="InterPro" id="IPR021719">
    <property type="entry name" value="Prot_inh_I78"/>
</dbReference>
<gene>
    <name evidence="3" type="ORF">EDC34_102181</name>
</gene>
<comment type="caution">
    <text evidence="3">The sequence shown here is derived from an EMBL/GenBank/DDBJ whole genome shotgun (WGS) entry which is preliminary data.</text>
</comment>
<evidence type="ECO:0000256" key="2">
    <source>
        <dbReference type="SAM" id="SignalP"/>
    </source>
</evidence>
<reference evidence="3 4" key="1">
    <citation type="submission" date="2019-03" db="EMBL/GenBank/DDBJ databases">
        <title>Genomic Encyclopedia of Type Strains, Phase IV (KMG-IV): sequencing the most valuable type-strain genomes for metagenomic binning, comparative biology and taxonomic classification.</title>
        <authorList>
            <person name="Goeker M."/>
        </authorList>
    </citation>
    <scope>NUCLEOTIDE SEQUENCE [LARGE SCALE GENOMIC DNA]</scope>
    <source>
        <strain evidence="3 4">DSM 13605</strain>
    </source>
</reference>
<sequence length="127" mass="12730">MPLRPFALLPALLLAACASQPAPPPPPPAPPAPPAGMAPPPPTPPATPAPPTAAPPPPLAMACDAAPAQRFVGQPATSANVEAARQAAGARTVRSLKPGQPMTMDYRGDRLNVLQDAAGKIDKISCG</sequence>
<dbReference type="AlphaFoldDB" id="A0A4V2V2I8"/>